<organism evidence="3 4">
    <name type="scientific">Stieleria magnilauensis</name>
    <dbReference type="NCBI Taxonomy" id="2527963"/>
    <lineage>
        <taxon>Bacteria</taxon>
        <taxon>Pseudomonadati</taxon>
        <taxon>Planctomycetota</taxon>
        <taxon>Planctomycetia</taxon>
        <taxon>Pirellulales</taxon>
        <taxon>Pirellulaceae</taxon>
        <taxon>Stieleria</taxon>
    </lineage>
</organism>
<evidence type="ECO:0000313" key="3">
    <source>
        <dbReference type="EMBL" id="QDV88203.1"/>
    </source>
</evidence>
<evidence type="ECO:0000313" key="4">
    <source>
        <dbReference type="Proteomes" id="UP000318081"/>
    </source>
</evidence>
<gene>
    <name evidence="3" type="ORF">TBK1r_72350</name>
</gene>
<dbReference type="EMBL" id="CP036432">
    <property type="protein sequence ID" value="QDV88203.1"/>
    <property type="molecule type" value="Genomic_DNA"/>
</dbReference>
<feature type="chain" id="PRO_5045815545" evidence="2">
    <location>
        <begin position="32"/>
        <end position="501"/>
    </location>
</feature>
<protein>
    <submittedName>
        <fullName evidence="3">Uncharacterized protein</fullName>
    </submittedName>
</protein>
<dbReference type="Proteomes" id="UP000318081">
    <property type="component" value="Chromosome"/>
</dbReference>
<sequence length="501" mass="55019">MPSHDAIANRRSFLASSLAFASASLASPSRAAIVSTGSATIAAAPQELMRVRIEMDVKGNVRVSDNAIASKETRQTFPITSQAVLDYEERYRRPADAAASSEVVAAERYYHTASNKSVLNKTSSEQDLRKSMRHAIVRRESLPETIYSPDNFFTHGELSLLKSPVSSVSVDRFLPGESVIEGDRYEINADALCSVLNLTSVDSGRVESTVVGVAEDAVRFKLEGDIEGSIDGVGTRLRLIGKMTFDRNANTCTWLALAIHETREISRAEPGFDVSATIRMVRRPMAQPVALPAERAMIEFDQPLPAERMYVELQSRQLEVGTMMDRKWRMISDAPGSAVMRMIDHDLSIAQCNLRPLVKLPEGKPWTLEAFEAAVRQTLGEKLTRLVEGDQRVSAQGLQVLRVVVDGETQGVPIRWIMMHFSDDEGRRVQATFTLSADKLEAFAGNDAQLADSLRFLDPSEIHDGKPADEKSIAGAPGADREIASRPPTDDTETLSSSDLK</sequence>
<accession>A0ABX5Y1P9</accession>
<dbReference type="PROSITE" id="PS51318">
    <property type="entry name" value="TAT"/>
    <property type="match status" value="1"/>
</dbReference>
<keyword evidence="4" id="KW-1185">Reference proteome</keyword>
<reference evidence="3 4" key="1">
    <citation type="submission" date="2019-02" db="EMBL/GenBank/DDBJ databases">
        <title>Deep-cultivation of Planctomycetes and their phenomic and genomic characterization uncovers novel biology.</title>
        <authorList>
            <person name="Wiegand S."/>
            <person name="Jogler M."/>
            <person name="Boedeker C."/>
            <person name="Pinto D."/>
            <person name="Vollmers J."/>
            <person name="Rivas-Marin E."/>
            <person name="Kohn T."/>
            <person name="Peeters S.H."/>
            <person name="Heuer A."/>
            <person name="Rast P."/>
            <person name="Oberbeckmann S."/>
            <person name="Bunk B."/>
            <person name="Jeske O."/>
            <person name="Meyerdierks A."/>
            <person name="Storesund J.E."/>
            <person name="Kallscheuer N."/>
            <person name="Luecker S."/>
            <person name="Lage O.M."/>
            <person name="Pohl T."/>
            <person name="Merkel B.J."/>
            <person name="Hornburger P."/>
            <person name="Mueller R.-W."/>
            <person name="Bruemmer F."/>
            <person name="Labrenz M."/>
            <person name="Spormann A.M."/>
            <person name="Op den Camp H."/>
            <person name="Overmann J."/>
            <person name="Amann R."/>
            <person name="Jetten M.S.M."/>
            <person name="Mascher T."/>
            <person name="Medema M.H."/>
            <person name="Devos D.P."/>
            <person name="Kaster A.-K."/>
            <person name="Ovreas L."/>
            <person name="Rohde M."/>
            <person name="Galperin M.Y."/>
            <person name="Jogler C."/>
        </authorList>
    </citation>
    <scope>NUCLEOTIDE SEQUENCE [LARGE SCALE GENOMIC DNA]</scope>
    <source>
        <strain evidence="3 4">TBK1r</strain>
    </source>
</reference>
<evidence type="ECO:0000256" key="2">
    <source>
        <dbReference type="SAM" id="SignalP"/>
    </source>
</evidence>
<dbReference type="InterPro" id="IPR006311">
    <property type="entry name" value="TAT_signal"/>
</dbReference>
<proteinExistence type="predicted"/>
<feature type="compositionally biased region" description="Basic and acidic residues" evidence="1">
    <location>
        <begin position="459"/>
        <end position="472"/>
    </location>
</feature>
<feature type="signal peptide" evidence="2">
    <location>
        <begin position="1"/>
        <end position="31"/>
    </location>
</feature>
<feature type="region of interest" description="Disordered" evidence="1">
    <location>
        <begin position="459"/>
        <end position="501"/>
    </location>
</feature>
<name>A0ABX5Y1P9_9BACT</name>
<keyword evidence="2" id="KW-0732">Signal</keyword>
<evidence type="ECO:0000256" key="1">
    <source>
        <dbReference type="SAM" id="MobiDB-lite"/>
    </source>
</evidence>